<proteinExistence type="predicted"/>
<evidence type="ECO:0000256" key="3">
    <source>
        <dbReference type="ARBA" id="ARBA00023157"/>
    </source>
</evidence>
<dbReference type="SMART" id="SM00408">
    <property type="entry name" value="IGc2"/>
    <property type="match status" value="2"/>
</dbReference>
<dbReference type="Gene3D" id="2.60.40.10">
    <property type="entry name" value="Immunoglobulins"/>
    <property type="match status" value="2"/>
</dbReference>
<keyword evidence="6" id="KW-1185">Reference proteome</keyword>
<name>A0A914Y933_9BILA</name>
<dbReference type="FunFam" id="2.60.40.10:FF:000107">
    <property type="entry name" value="Myosin, light chain kinase a"/>
    <property type="match status" value="1"/>
</dbReference>
<dbReference type="InterPro" id="IPR013783">
    <property type="entry name" value="Ig-like_fold"/>
</dbReference>
<accession>A0A914Y933</accession>
<keyword evidence="4" id="KW-0393">Immunoglobulin domain</keyword>
<dbReference type="InterPro" id="IPR007110">
    <property type="entry name" value="Ig-like_dom"/>
</dbReference>
<dbReference type="SUPFAM" id="SSF48726">
    <property type="entry name" value="Immunoglobulin"/>
    <property type="match status" value="2"/>
</dbReference>
<dbReference type="InterPro" id="IPR003599">
    <property type="entry name" value="Ig_sub"/>
</dbReference>
<dbReference type="PROSITE" id="PS50835">
    <property type="entry name" value="IG_LIKE"/>
    <property type="match status" value="2"/>
</dbReference>
<dbReference type="GO" id="GO:0007156">
    <property type="term" value="P:homophilic cell adhesion via plasma membrane adhesion molecules"/>
    <property type="evidence" value="ECO:0007669"/>
    <property type="project" value="TreeGrafter"/>
</dbReference>
<evidence type="ECO:0000259" key="5">
    <source>
        <dbReference type="PROSITE" id="PS50835"/>
    </source>
</evidence>
<dbReference type="InterPro" id="IPR013098">
    <property type="entry name" value="Ig_I-set"/>
</dbReference>
<feature type="domain" description="Ig-like" evidence="5">
    <location>
        <begin position="126"/>
        <end position="214"/>
    </location>
</feature>
<evidence type="ECO:0000313" key="7">
    <source>
        <dbReference type="WBParaSite" id="PSU_v2.g15954.t1"/>
    </source>
</evidence>
<dbReference type="SMART" id="SM00409">
    <property type="entry name" value="IG"/>
    <property type="match status" value="2"/>
</dbReference>
<keyword evidence="2" id="KW-0677">Repeat</keyword>
<protein>
    <submittedName>
        <fullName evidence="7">Ig-like domain-containing protein</fullName>
    </submittedName>
</protein>
<evidence type="ECO:0000256" key="4">
    <source>
        <dbReference type="ARBA" id="ARBA00023319"/>
    </source>
</evidence>
<reference evidence="7" key="1">
    <citation type="submission" date="2022-11" db="UniProtKB">
        <authorList>
            <consortium name="WormBaseParasite"/>
        </authorList>
    </citation>
    <scope>IDENTIFICATION</scope>
</reference>
<dbReference type="InterPro" id="IPR003598">
    <property type="entry name" value="Ig_sub2"/>
</dbReference>
<dbReference type="GO" id="GO:0005886">
    <property type="term" value="C:plasma membrane"/>
    <property type="evidence" value="ECO:0007669"/>
    <property type="project" value="TreeGrafter"/>
</dbReference>
<dbReference type="Pfam" id="PF07679">
    <property type="entry name" value="I-set"/>
    <property type="match status" value="2"/>
</dbReference>
<dbReference type="PANTHER" id="PTHR45080:SF8">
    <property type="entry name" value="IG-LIKE DOMAIN-CONTAINING PROTEIN"/>
    <property type="match status" value="1"/>
</dbReference>
<keyword evidence="3" id="KW-1015">Disulfide bond</keyword>
<dbReference type="InterPro" id="IPR036179">
    <property type="entry name" value="Ig-like_dom_sf"/>
</dbReference>
<dbReference type="PANTHER" id="PTHR45080">
    <property type="entry name" value="CONTACTIN 5"/>
    <property type="match status" value="1"/>
</dbReference>
<evidence type="ECO:0000256" key="1">
    <source>
        <dbReference type="ARBA" id="ARBA00022729"/>
    </source>
</evidence>
<keyword evidence="1" id="KW-0732">Signal</keyword>
<dbReference type="AlphaFoldDB" id="A0A914Y933"/>
<feature type="domain" description="Ig-like" evidence="5">
    <location>
        <begin position="15"/>
        <end position="106"/>
    </location>
</feature>
<dbReference type="CDD" id="cd00096">
    <property type="entry name" value="Ig"/>
    <property type="match status" value="2"/>
</dbReference>
<dbReference type="InterPro" id="IPR050958">
    <property type="entry name" value="Cell_Adh-Cytoskel_Orgn"/>
</dbReference>
<dbReference type="FunFam" id="2.60.40.10:FF:000032">
    <property type="entry name" value="palladin isoform X1"/>
    <property type="match status" value="1"/>
</dbReference>
<evidence type="ECO:0000313" key="6">
    <source>
        <dbReference type="Proteomes" id="UP000887577"/>
    </source>
</evidence>
<organism evidence="6 7">
    <name type="scientific">Panagrolaimus superbus</name>
    <dbReference type="NCBI Taxonomy" id="310955"/>
    <lineage>
        <taxon>Eukaryota</taxon>
        <taxon>Metazoa</taxon>
        <taxon>Ecdysozoa</taxon>
        <taxon>Nematoda</taxon>
        <taxon>Chromadorea</taxon>
        <taxon>Rhabditida</taxon>
        <taxon>Tylenchina</taxon>
        <taxon>Panagrolaimomorpha</taxon>
        <taxon>Panagrolaimoidea</taxon>
        <taxon>Panagrolaimidae</taxon>
        <taxon>Panagrolaimus</taxon>
    </lineage>
</organism>
<dbReference type="Proteomes" id="UP000887577">
    <property type="component" value="Unplaced"/>
</dbReference>
<evidence type="ECO:0000256" key="2">
    <source>
        <dbReference type="ARBA" id="ARBA00022737"/>
    </source>
</evidence>
<sequence length="224" mass="25123">MDKLKKRLRRESVKPAFIEVLPGRMKGKAGESLSLECSVSGYPSPKIQWLRNGVTLIPQPKGRYSMFYDGECATLSFDSLTPSDIGTYTLLCENSAGTATTQVNLDIENPTIIIEKDGIPPKFLNPKQKLVKKNIDGEAIKLKAEIIEGTEPITFRWILNKVQIQDSIGFKYSREGKDALLTIKDAFPEDSGIYTCIAENKYGVNRCYIELSISGKFLTDFWIQ</sequence>
<dbReference type="WBParaSite" id="PSU_v2.g15954.t1">
    <property type="protein sequence ID" value="PSU_v2.g15954.t1"/>
    <property type="gene ID" value="PSU_v2.g15954"/>
</dbReference>